<keyword evidence="2" id="KW-1185">Reference proteome</keyword>
<name>A0ACB9KUP4_BAUVA</name>
<comment type="caution">
    <text evidence="1">The sequence shown here is derived from an EMBL/GenBank/DDBJ whole genome shotgun (WGS) entry which is preliminary data.</text>
</comment>
<evidence type="ECO:0000313" key="2">
    <source>
        <dbReference type="Proteomes" id="UP000828941"/>
    </source>
</evidence>
<gene>
    <name evidence="1" type="ORF">L6164_034221</name>
</gene>
<evidence type="ECO:0000313" key="1">
    <source>
        <dbReference type="EMBL" id="KAI4300894.1"/>
    </source>
</evidence>
<accession>A0ACB9KUP4</accession>
<sequence>MMESNLPSPPPYSIDAKNAFHKPSGDAANRNYRRHSPVDGSPSFAGTPKRENSSSPNRLTGPVRVSENHSRRDDIKEEDRRYSRNHSGRSGDSVRHSDQLSSRSSHGHSRHNKYGHEDKYRERLSSRSRHEARGDCVREENDSRSKDYSCTTDKYSRDKYDSSDYRSKEKDREATSLEYQKYKDKDSSYERNASGRWHATSAEVERERHTRDRDGQDERRNSRRTSGDYRSDRAGSHSESRSQRDDSGSQRDTGKHHLREGYKSEPKEKKYDDYSMGQDKDRSTRKTGEQFSDEDEESFAKKSKLFGVDKDDNYGKDDERLVSSSKLVHESKVDLGTTQASGSDSGSDLNAAKVAAMKAAELVNKNLAGVGCLTTDQKKKLLWGNKKNTTAEETGQRWDTALFSDRERQEKFNKLMGVKGDAKLEQISENQNGNDLMRAEMQRELQLDLEKQYTAGLRRRDGRTVGLGL</sequence>
<reference evidence="1 2" key="1">
    <citation type="journal article" date="2022" name="DNA Res.">
        <title>Chromosomal-level genome assembly of the orchid tree Bauhinia variegata (Leguminosae; Cercidoideae) supports the allotetraploid origin hypothesis of Bauhinia.</title>
        <authorList>
            <person name="Zhong Y."/>
            <person name="Chen Y."/>
            <person name="Zheng D."/>
            <person name="Pang J."/>
            <person name="Liu Y."/>
            <person name="Luo S."/>
            <person name="Meng S."/>
            <person name="Qian L."/>
            <person name="Wei D."/>
            <person name="Dai S."/>
            <person name="Zhou R."/>
        </authorList>
    </citation>
    <scope>NUCLEOTIDE SEQUENCE [LARGE SCALE GENOMIC DNA]</scope>
    <source>
        <strain evidence="1">BV-YZ2020</strain>
    </source>
</reference>
<dbReference type="EMBL" id="CM039438">
    <property type="protein sequence ID" value="KAI4300894.1"/>
    <property type="molecule type" value="Genomic_DNA"/>
</dbReference>
<organism evidence="1 2">
    <name type="scientific">Bauhinia variegata</name>
    <name type="common">Purple orchid tree</name>
    <name type="synonym">Phanera variegata</name>
    <dbReference type="NCBI Taxonomy" id="167791"/>
    <lineage>
        <taxon>Eukaryota</taxon>
        <taxon>Viridiplantae</taxon>
        <taxon>Streptophyta</taxon>
        <taxon>Embryophyta</taxon>
        <taxon>Tracheophyta</taxon>
        <taxon>Spermatophyta</taxon>
        <taxon>Magnoliopsida</taxon>
        <taxon>eudicotyledons</taxon>
        <taxon>Gunneridae</taxon>
        <taxon>Pentapetalae</taxon>
        <taxon>rosids</taxon>
        <taxon>fabids</taxon>
        <taxon>Fabales</taxon>
        <taxon>Fabaceae</taxon>
        <taxon>Cercidoideae</taxon>
        <taxon>Cercideae</taxon>
        <taxon>Bauhiniinae</taxon>
        <taxon>Bauhinia</taxon>
    </lineage>
</organism>
<proteinExistence type="predicted"/>
<protein>
    <submittedName>
        <fullName evidence="1">Uncharacterized protein</fullName>
    </submittedName>
</protein>
<dbReference type="Proteomes" id="UP000828941">
    <property type="component" value="Chromosome 13"/>
</dbReference>